<feature type="binding site" evidence="13">
    <location>
        <position position="253"/>
    </location>
    <ligand>
        <name>L-serine</name>
        <dbReference type="ChEBI" id="CHEBI:33384"/>
    </ligand>
</feature>
<dbReference type="GO" id="GO:0005737">
    <property type="term" value="C:cytoplasm"/>
    <property type="evidence" value="ECO:0007669"/>
    <property type="project" value="UniProtKB-SubCell"/>
</dbReference>
<dbReference type="RefSeq" id="WP_015389702.1">
    <property type="nucleotide sequence ID" value="NC_020284.1"/>
</dbReference>
<dbReference type="Pfam" id="PF02403">
    <property type="entry name" value="Seryl_tRNA_N"/>
    <property type="match status" value="1"/>
</dbReference>
<dbReference type="Pfam" id="PF00587">
    <property type="entry name" value="tRNA-synt_2b"/>
    <property type="match status" value="1"/>
</dbReference>
<gene>
    <name evidence="12" type="primary">serS</name>
    <name evidence="16" type="ORF">ST1E_0898</name>
</gene>
<evidence type="ECO:0000256" key="1">
    <source>
        <dbReference type="ARBA" id="ARBA00004496"/>
    </source>
</evidence>
<dbReference type="PANTHER" id="PTHR43697:SF1">
    <property type="entry name" value="SERINE--TRNA LIGASE"/>
    <property type="match status" value="1"/>
</dbReference>
<evidence type="ECO:0000256" key="10">
    <source>
        <dbReference type="ARBA" id="ARBA00047929"/>
    </source>
</evidence>
<sequence length="449" mass="50625">MLDISLLRKELGRIACLLKTRGFCLDIPKFEYLDNSRKNIQQETEMLQAKRNYLAKQVGQLKAQGLGTEDLMSESQSIPKALKNLEDKLSSLSNDINDFLYSIPNIPHPSVPIGLDSEDNIEIRRWFPEGMSIKNEPKPFDFVPRDHVTLGESLGLDLDLASRMSGSRFLFMKGKIALLHRALSQFMLDLHTKSHGYEECYTPYVVNAATLYGTGQLPKFKEDMFAVVQGVLKQDSGLDSDKLNEEQQYLISTSEITLVSAVSGSILSEDNLPIKLTAHTPCFRSEAGSGGRDVRGLIRQHQFDKVELVQIVHPDFSYDALEMVLIHAEKVLQLLNIPYRVVLLCSGDMGFCAAKTYDLEVWLPSQNNWREISSVSNCEAFQARRMKSRFRDKNGKINYLHTINGSGLAIGRALVAVLENYQQPDGSIVVPKVLRPYMDNMEILYPSSR</sequence>
<dbReference type="SUPFAM" id="SSF55681">
    <property type="entry name" value="Class II aaRS and biotin synthetases"/>
    <property type="match status" value="1"/>
</dbReference>
<feature type="binding site" evidence="13">
    <location>
        <position position="284"/>
    </location>
    <ligand>
        <name>L-serine</name>
        <dbReference type="ChEBI" id="CHEBI:33384"/>
    </ligand>
</feature>
<evidence type="ECO:0000256" key="6">
    <source>
        <dbReference type="ARBA" id="ARBA00022741"/>
    </source>
</evidence>
<feature type="binding site" evidence="12">
    <location>
        <position position="406"/>
    </location>
    <ligand>
        <name>L-serine</name>
        <dbReference type="ChEBI" id="CHEBI:33384"/>
    </ligand>
</feature>
<evidence type="ECO:0000256" key="7">
    <source>
        <dbReference type="ARBA" id="ARBA00022840"/>
    </source>
</evidence>
<reference evidence="16 17" key="1">
    <citation type="journal article" date="2013" name="Genome Biol. Evol.">
        <title>Genome evolution and phylogenomic analysis of candidatus kinetoplastibacterium, the betaproteobacterial endosymbionts of strigomonas and angomonas.</title>
        <authorList>
            <person name="Alves J.M."/>
            <person name="Serrano M.G."/>
            <person name="Maia da Silva F."/>
            <person name="Voegtly L.J."/>
            <person name="Matveyev A.V."/>
            <person name="Teixeira M.M."/>
            <person name="Camargo E.P."/>
            <person name="Buck G.A."/>
        </authorList>
    </citation>
    <scope>NUCLEOTIDE SEQUENCE [LARGE SCALE GENOMIC DNA]</scope>
    <source>
        <strain evidence="16 17">TCC219</strain>
    </source>
</reference>
<comment type="domain">
    <text evidence="12">Consists of two distinct domains, a catalytic core and a N-terminal extension that is involved in tRNA binding.</text>
</comment>
<evidence type="ECO:0000259" key="15">
    <source>
        <dbReference type="PROSITE" id="PS50862"/>
    </source>
</evidence>
<evidence type="ECO:0000256" key="4">
    <source>
        <dbReference type="ARBA" id="ARBA00022490"/>
    </source>
</evidence>
<dbReference type="InterPro" id="IPR045864">
    <property type="entry name" value="aa-tRNA-synth_II/BPL/LPL"/>
</dbReference>
<organism evidence="16 17">
    <name type="scientific">Candidatus Kinetoplastidibacterium galati TCC219</name>
    <dbReference type="NCBI Taxonomy" id="1208921"/>
    <lineage>
        <taxon>Bacteria</taxon>
        <taxon>Pseudomonadati</taxon>
        <taxon>Pseudomonadota</taxon>
        <taxon>Betaproteobacteria</taxon>
        <taxon>Candidatus Kinetoplastidibacterium</taxon>
    </lineage>
</organism>
<dbReference type="EMBL" id="CP003806">
    <property type="protein sequence ID" value="AGF49218.1"/>
    <property type="molecule type" value="Genomic_DNA"/>
</dbReference>
<comment type="catalytic activity">
    <reaction evidence="11 12">
        <text>tRNA(Ser) + L-serine + ATP = L-seryl-tRNA(Ser) + AMP + diphosphate + H(+)</text>
        <dbReference type="Rhea" id="RHEA:12292"/>
        <dbReference type="Rhea" id="RHEA-COMP:9669"/>
        <dbReference type="Rhea" id="RHEA-COMP:9703"/>
        <dbReference type="ChEBI" id="CHEBI:15378"/>
        <dbReference type="ChEBI" id="CHEBI:30616"/>
        <dbReference type="ChEBI" id="CHEBI:33019"/>
        <dbReference type="ChEBI" id="CHEBI:33384"/>
        <dbReference type="ChEBI" id="CHEBI:78442"/>
        <dbReference type="ChEBI" id="CHEBI:78533"/>
        <dbReference type="ChEBI" id="CHEBI:456215"/>
        <dbReference type="EC" id="6.1.1.11"/>
    </reaction>
</comment>
<evidence type="ECO:0000256" key="9">
    <source>
        <dbReference type="ARBA" id="ARBA00023146"/>
    </source>
</evidence>
<dbReference type="PIRSF" id="PIRSF001529">
    <property type="entry name" value="Ser-tRNA-synth_IIa"/>
    <property type="match status" value="1"/>
</dbReference>
<keyword evidence="7 12" id="KW-0067">ATP-binding</keyword>
<keyword evidence="4 12" id="KW-0963">Cytoplasm</keyword>
<keyword evidence="8 12" id="KW-0648">Protein biosynthesis</keyword>
<evidence type="ECO:0000256" key="11">
    <source>
        <dbReference type="ARBA" id="ARBA00048823"/>
    </source>
</evidence>
<evidence type="ECO:0000256" key="5">
    <source>
        <dbReference type="ARBA" id="ARBA00022598"/>
    </source>
</evidence>
<feature type="binding site" evidence="12 13">
    <location>
        <position position="307"/>
    </location>
    <ligand>
        <name>L-serine</name>
        <dbReference type="ChEBI" id="CHEBI:33384"/>
    </ligand>
</feature>
<dbReference type="STRING" id="1208921.ST1E_0898"/>
<comment type="subcellular location">
    <subcellularLocation>
        <location evidence="1 12">Cytoplasm</location>
    </subcellularLocation>
</comment>
<feature type="binding site" evidence="12 14">
    <location>
        <begin position="371"/>
        <end position="374"/>
    </location>
    <ligand>
        <name>ATP</name>
        <dbReference type="ChEBI" id="CHEBI:30616"/>
    </ligand>
</feature>
<dbReference type="CDD" id="cd00770">
    <property type="entry name" value="SerRS_core"/>
    <property type="match status" value="1"/>
</dbReference>
<feature type="binding site" evidence="12">
    <location>
        <begin position="253"/>
        <end position="255"/>
    </location>
    <ligand>
        <name>L-serine</name>
        <dbReference type="ChEBI" id="CHEBI:33384"/>
    </ligand>
</feature>
<dbReference type="GO" id="GO:0005524">
    <property type="term" value="F:ATP binding"/>
    <property type="evidence" value="ECO:0007669"/>
    <property type="project" value="UniProtKB-UniRule"/>
</dbReference>
<keyword evidence="6 12" id="KW-0547">Nucleotide-binding</keyword>
<dbReference type="InterPro" id="IPR002317">
    <property type="entry name" value="Ser-tRNA-ligase_type_1"/>
</dbReference>
<dbReference type="GO" id="GO:0006434">
    <property type="term" value="P:seryl-tRNA aminoacylation"/>
    <property type="evidence" value="ECO:0007669"/>
    <property type="project" value="UniProtKB-UniRule"/>
</dbReference>
<accession>M1L9K2</accession>
<feature type="domain" description="Aminoacyl-transfer RNA synthetases class-II family profile" evidence="15">
    <location>
        <begin position="146"/>
        <end position="431"/>
    </location>
</feature>
<comment type="pathway">
    <text evidence="2 12">Aminoacyl-tRNA biosynthesis; selenocysteinyl-tRNA(Sec) biosynthesis; L-seryl-tRNA(Sec) from L-serine and tRNA(Sec): step 1/1.</text>
</comment>
<dbReference type="AlphaFoldDB" id="M1L9K2"/>
<dbReference type="SUPFAM" id="SSF46589">
    <property type="entry name" value="tRNA-binding arm"/>
    <property type="match status" value="1"/>
</dbReference>
<dbReference type="HOGENOM" id="CLU_023797_1_1_4"/>
<dbReference type="InterPro" id="IPR006195">
    <property type="entry name" value="aa-tRNA-synth_II"/>
</dbReference>
<dbReference type="InterPro" id="IPR010978">
    <property type="entry name" value="tRNA-bd_arm"/>
</dbReference>
<dbReference type="InterPro" id="IPR042103">
    <property type="entry name" value="SerRS_1_N_sf"/>
</dbReference>
<dbReference type="PANTHER" id="PTHR43697">
    <property type="entry name" value="SERYL-TRNA SYNTHETASE"/>
    <property type="match status" value="1"/>
</dbReference>
<feature type="binding site" evidence="12 14">
    <location>
        <begin position="284"/>
        <end position="286"/>
    </location>
    <ligand>
        <name>ATP</name>
        <dbReference type="ChEBI" id="CHEBI:30616"/>
    </ligand>
</feature>
<evidence type="ECO:0000256" key="14">
    <source>
        <dbReference type="PIRSR" id="PIRSR001529-2"/>
    </source>
</evidence>
<evidence type="ECO:0000256" key="2">
    <source>
        <dbReference type="ARBA" id="ARBA00005045"/>
    </source>
</evidence>
<comment type="subunit">
    <text evidence="12">Homodimer. The tRNA molecule binds across the dimer.</text>
</comment>
<comment type="function">
    <text evidence="12">Catalyzes the attachment of serine to tRNA(Ser). Is also able to aminoacylate tRNA(Sec) with serine, to form the misacylated tRNA L-seryl-tRNA(Sec), which will be further converted into selenocysteinyl-tRNA(Sec).</text>
</comment>
<evidence type="ECO:0000313" key="17">
    <source>
        <dbReference type="Proteomes" id="UP000011658"/>
    </source>
</evidence>
<evidence type="ECO:0000256" key="3">
    <source>
        <dbReference type="ARBA" id="ARBA00010728"/>
    </source>
</evidence>
<dbReference type="UniPathway" id="UPA00906">
    <property type="reaction ID" value="UER00895"/>
</dbReference>
<evidence type="ECO:0000256" key="12">
    <source>
        <dbReference type="HAMAP-Rule" id="MF_00176"/>
    </source>
</evidence>
<dbReference type="InterPro" id="IPR015866">
    <property type="entry name" value="Ser-tRNA-synth_1_N"/>
</dbReference>
<feature type="binding site" evidence="13">
    <location>
        <position position="404"/>
    </location>
    <ligand>
        <name>L-serine</name>
        <dbReference type="ChEBI" id="CHEBI:33384"/>
    </ligand>
</feature>
<keyword evidence="5 12" id="KW-0436">Ligase</keyword>
<dbReference type="Proteomes" id="UP000011658">
    <property type="component" value="Chromosome"/>
</dbReference>
<dbReference type="KEGG" id="kga:ST1E_0898"/>
<dbReference type="HAMAP" id="MF_00176">
    <property type="entry name" value="Ser_tRNA_synth_type1"/>
    <property type="match status" value="1"/>
</dbReference>
<dbReference type="OrthoDB" id="9804647at2"/>
<comment type="similarity">
    <text evidence="3 12">Belongs to the class-II aminoacyl-tRNA synthetase family. Type-1 seryl-tRNA synthetase subfamily.</text>
</comment>
<dbReference type="PROSITE" id="PS50862">
    <property type="entry name" value="AA_TRNA_LIGASE_II"/>
    <property type="match status" value="1"/>
</dbReference>
<evidence type="ECO:0000256" key="13">
    <source>
        <dbReference type="PIRSR" id="PIRSR001529-1"/>
    </source>
</evidence>
<dbReference type="GO" id="GO:0004828">
    <property type="term" value="F:serine-tRNA ligase activity"/>
    <property type="evidence" value="ECO:0007669"/>
    <property type="project" value="UniProtKB-UniRule"/>
</dbReference>
<dbReference type="InterPro" id="IPR002314">
    <property type="entry name" value="aa-tRNA-synt_IIb"/>
</dbReference>
<keyword evidence="17" id="KW-1185">Reference proteome</keyword>
<dbReference type="Gene3D" id="3.30.930.10">
    <property type="entry name" value="Bira Bifunctional Protein, Domain 2"/>
    <property type="match status" value="1"/>
</dbReference>
<proteinExistence type="inferred from homology"/>
<evidence type="ECO:0000256" key="8">
    <source>
        <dbReference type="ARBA" id="ARBA00022917"/>
    </source>
</evidence>
<dbReference type="InterPro" id="IPR033729">
    <property type="entry name" value="SerRS_core"/>
</dbReference>
<dbReference type="PATRIC" id="fig|1208921.3.peg.505"/>
<evidence type="ECO:0000313" key="16">
    <source>
        <dbReference type="EMBL" id="AGF49218.1"/>
    </source>
</evidence>
<protein>
    <recommendedName>
        <fullName evidence="12">Serine--tRNA ligase</fullName>
        <ecNumber evidence="12">6.1.1.11</ecNumber>
    </recommendedName>
    <alternativeName>
        <fullName evidence="12">Seryl-tRNA synthetase</fullName>
        <shortName evidence="12">SerRS</shortName>
    </alternativeName>
    <alternativeName>
        <fullName evidence="12">Seryl-tRNA(Ser/Sec) synthetase</fullName>
    </alternativeName>
</protein>
<keyword evidence="9 12" id="KW-0030">Aminoacyl-tRNA synthetase</keyword>
<comment type="catalytic activity">
    <reaction evidence="10 12">
        <text>tRNA(Sec) + L-serine + ATP = L-seryl-tRNA(Sec) + AMP + diphosphate + H(+)</text>
        <dbReference type="Rhea" id="RHEA:42580"/>
        <dbReference type="Rhea" id="RHEA-COMP:9742"/>
        <dbReference type="Rhea" id="RHEA-COMP:10128"/>
        <dbReference type="ChEBI" id="CHEBI:15378"/>
        <dbReference type="ChEBI" id="CHEBI:30616"/>
        <dbReference type="ChEBI" id="CHEBI:33019"/>
        <dbReference type="ChEBI" id="CHEBI:33384"/>
        <dbReference type="ChEBI" id="CHEBI:78442"/>
        <dbReference type="ChEBI" id="CHEBI:78533"/>
        <dbReference type="ChEBI" id="CHEBI:456215"/>
        <dbReference type="EC" id="6.1.1.11"/>
    </reaction>
</comment>
<dbReference type="EC" id="6.1.1.11" evidence="12"/>
<name>M1L9K2_9PROT</name>
<comment type="caution">
    <text evidence="12">Lacks conserved residue(s) required for the propagation of feature annotation.</text>
</comment>
<dbReference type="PRINTS" id="PR00981">
    <property type="entry name" value="TRNASYNTHSER"/>
</dbReference>
<dbReference type="Gene3D" id="1.10.287.40">
    <property type="entry name" value="Serine-tRNA synthetase, tRNA binding domain"/>
    <property type="match status" value="1"/>
</dbReference>
<dbReference type="NCBIfam" id="TIGR00414">
    <property type="entry name" value="serS"/>
    <property type="match status" value="1"/>
</dbReference>
<dbReference type="eggNOG" id="COG0172">
    <property type="taxonomic scope" value="Bacteria"/>
</dbReference>
<dbReference type="GO" id="GO:0016260">
    <property type="term" value="P:selenocysteine biosynthetic process"/>
    <property type="evidence" value="ECO:0007669"/>
    <property type="project" value="UniProtKB-UniRule"/>
</dbReference>